<dbReference type="Gramene" id="Zm00001eb084730_T001">
    <property type="protein sequence ID" value="Zm00001eb084730_P001"/>
    <property type="gene ID" value="Zm00001eb084730"/>
</dbReference>
<feature type="compositionally biased region" description="Polar residues" evidence="1">
    <location>
        <begin position="183"/>
        <end position="194"/>
    </location>
</feature>
<feature type="compositionally biased region" description="Basic and acidic residues" evidence="1">
    <location>
        <begin position="349"/>
        <end position="363"/>
    </location>
</feature>
<keyword evidence="6" id="KW-1267">Proteomics identification</keyword>
<evidence type="ECO:0008006" key="7">
    <source>
        <dbReference type="Google" id="ProtNLM"/>
    </source>
</evidence>
<evidence type="ECO:0007829" key="6">
    <source>
        <dbReference type="PeptideAtlas" id="A0A804MGY5"/>
    </source>
</evidence>
<feature type="region of interest" description="Disordered" evidence="1">
    <location>
        <begin position="138"/>
        <end position="205"/>
    </location>
</feature>
<dbReference type="PANTHER" id="PTHR15197">
    <property type="entry name" value="COILIN P80"/>
    <property type="match status" value="1"/>
</dbReference>
<sequence>MTRPPPAAPAPVRLRLIFENSRLLRRVQRDEGLRRCWLLLSPELATVANLAAHVAARFRLRRTCPRGVVLSMDGFTLPPFESTCIFRDNDIIRVKQKSCTKHIEHNDVHCIQDHEIIEKRSLPVDGKILAIQDKEDVCKHQEEEAHDDHQLEENATASHSTENNGTSLKRKRNDGVADIPESSKGQRLKVTNSGKHIDYSKKEQNGSKKLKLSVIDIEAKKATPQHETTTTLVEQQKSEGNYQTELKCEAKVTNYDAQSDTKKLESRSARRKKIKRLMKQRGKLQIEKNVHGDSPIAADCPSSSNQDGLPVPSSNQNGSHVHFSSLKADEDESETSDEIVPVVVRPGHIRFEPAGREPDKSPAKELQGTFQWSGTLSKKKGQKWGINSSNKKNADVGYHAGIAGSNTEVNNLVMDIKVTENGFCAVSNRRIDEGSNVEMSSVKAVANEEKSRGVPFDFESLYPLTQLPKEGDLIAYRLVELSSMLCPELSSFRVGKVVLYDPISLRIILLPVQEYPITTEENEDKDEPDMLVDLSPYKEDGSLEIEYSSLLDVRLLKGIEPVPGAFSTPLAETCNEVGSALAKGRPVTLHKNEGNIESQKSPLVANNTNGKEHKLGKSEKTVWEKNDEPGDEVDVQQNGWGTWKQNSTSAWSYRALRSSALGPTMALLRGKNNQRGKPPYRKKGK</sequence>
<proteinExistence type="evidence at protein level"/>
<dbReference type="GO" id="GO:0030620">
    <property type="term" value="F:U2 snRNA binding"/>
    <property type="evidence" value="ECO:0000318"/>
    <property type="project" value="GO_Central"/>
</dbReference>
<organism evidence="4 5">
    <name type="scientific">Zea mays</name>
    <name type="common">Maize</name>
    <dbReference type="NCBI Taxonomy" id="4577"/>
    <lineage>
        <taxon>Eukaryota</taxon>
        <taxon>Viridiplantae</taxon>
        <taxon>Streptophyta</taxon>
        <taxon>Embryophyta</taxon>
        <taxon>Tracheophyta</taxon>
        <taxon>Spermatophyta</taxon>
        <taxon>Magnoliopsida</taxon>
        <taxon>Liliopsida</taxon>
        <taxon>Poales</taxon>
        <taxon>Poaceae</taxon>
        <taxon>PACMAD clade</taxon>
        <taxon>Panicoideae</taxon>
        <taxon>Andropogonodae</taxon>
        <taxon>Andropogoneae</taxon>
        <taxon>Tripsacinae</taxon>
        <taxon>Zea</taxon>
    </lineage>
</organism>
<dbReference type="InterPro" id="IPR024822">
    <property type="entry name" value="Coilin"/>
</dbReference>
<feature type="compositionally biased region" description="Polar residues" evidence="1">
    <location>
        <begin position="301"/>
        <end position="319"/>
    </location>
</feature>
<feature type="compositionally biased region" description="Basic residues" evidence="1">
    <location>
        <begin position="672"/>
        <end position="685"/>
    </location>
</feature>
<reference evidence="4" key="2">
    <citation type="submission" date="2019-07" db="EMBL/GenBank/DDBJ databases">
        <authorList>
            <person name="Seetharam A."/>
            <person name="Woodhouse M."/>
            <person name="Cannon E."/>
        </authorList>
    </citation>
    <scope>NUCLEOTIDE SEQUENCE [LARGE SCALE GENOMIC DNA]</scope>
    <source>
        <strain evidence="4">cv. B73</strain>
    </source>
</reference>
<dbReference type="Proteomes" id="UP000007305">
    <property type="component" value="Chromosome 2"/>
</dbReference>
<evidence type="ECO:0000259" key="3">
    <source>
        <dbReference type="Pfam" id="PF23086"/>
    </source>
</evidence>
<dbReference type="GO" id="GO:0000387">
    <property type="term" value="P:spliceosomal snRNP assembly"/>
    <property type="evidence" value="ECO:0000318"/>
    <property type="project" value="GO_Central"/>
</dbReference>
<dbReference type="GO" id="GO:0030619">
    <property type="term" value="F:U1 snRNA binding"/>
    <property type="evidence" value="ECO:0000318"/>
    <property type="project" value="GO_Central"/>
</dbReference>
<dbReference type="FunCoup" id="A0A804MGY5">
    <property type="interactions" value="2177"/>
</dbReference>
<dbReference type="GeneID" id="100280055"/>
<dbReference type="GO" id="GO:0015030">
    <property type="term" value="C:Cajal body"/>
    <property type="evidence" value="ECO:0000318"/>
    <property type="project" value="GO_Central"/>
</dbReference>
<feature type="region of interest" description="Disordered" evidence="1">
    <location>
        <begin position="664"/>
        <end position="685"/>
    </location>
</feature>
<feature type="compositionally biased region" description="Basic and acidic residues" evidence="1">
    <location>
        <begin position="138"/>
        <end position="152"/>
    </location>
</feature>
<feature type="compositionally biased region" description="Basic and acidic residues" evidence="1">
    <location>
        <begin position="195"/>
        <end position="205"/>
    </location>
</feature>
<reference evidence="4" key="3">
    <citation type="submission" date="2021-05" db="UniProtKB">
        <authorList>
            <consortium name="EnsemblPlants"/>
        </authorList>
    </citation>
    <scope>IDENTIFICATION</scope>
    <source>
        <strain evidence="4">cv. B73</strain>
    </source>
</reference>
<evidence type="ECO:0000313" key="4">
    <source>
        <dbReference type="EnsemblPlants" id="Zm00001eb084730_P001"/>
    </source>
</evidence>
<keyword evidence="5" id="KW-1185">Reference proteome</keyword>
<name>A0A804MGY5_MAIZE</name>
<dbReference type="Pfam" id="PF15862">
    <property type="entry name" value="Coilin_N"/>
    <property type="match status" value="1"/>
</dbReference>
<gene>
    <name evidence="4" type="primary">LOC100280055</name>
</gene>
<dbReference type="InterPro" id="IPR031722">
    <property type="entry name" value="Coilin_N"/>
</dbReference>
<feature type="compositionally biased region" description="Polar residues" evidence="1">
    <location>
        <begin position="153"/>
        <end position="167"/>
    </location>
</feature>
<dbReference type="Pfam" id="PF23086">
    <property type="entry name" value="Tudor_Coilin"/>
    <property type="match status" value="1"/>
</dbReference>
<accession>A0A804MGY5</accession>
<evidence type="ECO:0000259" key="2">
    <source>
        <dbReference type="Pfam" id="PF15862"/>
    </source>
</evidence>
<dbReference type="RefSeq" id="XP_020403256.1">
    <property type="nucleotide sequence ID" value="XM_020547667.1"/>
</dbReference>
<reference evidence="5" key="1">
    <citation type="submission" date="2015-12" db="EMBL/GenBank/DDBJ databases">
        <title>Update maize B73 reference genome by single molecule sequencing technologies.</title>
        <authorList>
            <consortium name="Maize Genome Sequencing Project"/>
            <person name="Ware D."/>
        </authorList>
    </citation>
    <scope>NUCLEOTIDE SEQUENCE [LARGE SCALE GENOMIC DNA]</scope>
    <source>
        <strain evidence="5">cv. B73</strain>
    </source>
</reference>
<feature type="domain" description="Coilin N-terminal" evidence="2">
    <location>
        <begin position="12"/>
        <end position="172"/>
    </location>
</feature>
<protein>
    <recommendedName>
        <fullName evidence="7">Coilin</fullName>
    </recommendedName>
</protein>
<dbReference type="InParanoid" id="A0A804MGY5"/>
<evidence type="ECO:0000256" key="1">
    <source>
        <dbReference type="SAM" id="MobiDB-lite"/>
    </source>
</evidence>
<feature type="domain" description="Coilin tudor" evidence="3">
    <location>
        <begin position="455"/>
        <end position="557"/>
    </location>
</feature>
<dbReference type="AlphaFoldDB" id="A0A804MGY5"/>
<dbReference type="PANTHER" id="PTHR15197:SF0">
    <property type="entry name" value="COILIN"/>
    <property type="match status" value="1"/>
</dbReference>
<evidence type="ECO:0000313" key="5">
    <source>
        <dbReference type="Proteomes" id="UP000007305"/>
    </source>
</evidence>
<feature type="region of interest" description="Disordered" evidence="1">
    <location>
        <begin position="278"/>
        <end position="388"/>
    </location>
</feature>
<dbReference type="InterPro" id="IPR056398">
    <property type="entry name" value="Tudor_Coilin"/>
</dbReference>
<dbReference type="EnsemblPlants" id="Zm00001eb084730_T001">
    <property type="protein sequence ID" value="Zm00001eb084730_P001"/>
    <property type="gene ID" value="Zm00001eb084730"/>
</dbReference>